<reference evidence="1" key="2">
    <citation type="submission" date="2020-06" db="EMBL/GenBank/DDBJ databases">
        <title>Helianthus annuus Genome sequencing and assembly Release 2.</title>
        <authorList>
            <person name="Gouzy J."/>
            <person name="Langlade N."/>
            <person name="Munos S."/>
        </authorList>
    </citation>
    <scope>NUCLEOTIDE SEQUENCE</scope>
    <source>
        <tissue evidence="1">Leaves</tissue>
    </source>
</reference>
<proteinExistence type="predicted"/>
<evidence type="ECO:0000313" key="1">
    <source>
        <dbReference type="EMBL" id="KAF5817652.1"/>
    </source>
</evidence>
<sequence length="72" mass="8233">MERVKLGRFDKSPLLKYRAPISFLLHKEELNWNPTSHSPFHLDGTELIPWSLKLSLSGQIPLSTSPMITSFP</sequence>
<organism evidence="1 2">
    <name type="scientific">Helianthus annuus</name>
    <name type="common">Common sunflower</name>
    <dbReference type="NCBI Taxonomy" id="4232"/>
    <lineage>
        <taxon>Eukaryota</taxon>
        <taxon>Viridiplantae</taxon>
        <taxon>Streptophyta</taxon>
        <taxon>Embryophyta</taxon>
        <taxon>Tracheophyta</taxon>
        <taxon>Spermatophyta</taxon>
        <taxon>Magnoliopsida</taxon>
        <taxon>eudicotyledons</taxon>
        <taxon>Gunneridae</taxon>
        <taxon>Pentapetalae</taxon>
        <taxon>asterids</taxon>
        <taxon>campanulids</taxon>
        <taxon>Asterales</taxon>
        <taxon>Asteraceae</taxon>
        <taxon>Asteroideae</taxon>
        <taxon>Heliantheae alliance</taxon>
        <taxon>Heliantheae</taxon>
        <taxon>Helianthus</taxon>
    </lineage>
</organism>
<reference evidence="1" key="1">
    <citation type="journal article" date="2017" name="Nature">
        <title>The sunflower genome provides insights into oil metabolism, flowering and Asterid evolution.</title>
        <authorList>
            <person name="Badouin H."/>
            <person name="Gouzy J."/>
            <person name="Grassa C.J."/>
            <person name="Murat F."/>
            <person name="Staton S.E."/>
            <person name="Cottret L."/>
            <person name="Lelandais-Briere C."/>
            <person name="Owens G.L."/>
            <person name="Carrere S."/>
            <person name="Mayjonade B."/>
            <person name="Legrand L."/>
            <person name="Gill N."/>
            <person name="Kane N.C."/>
            <person name="Bowers J.E."/>
            <person name="Hubner S."/>
            <person name="Bellec A."/>
            <person name="Berard A."/>
            <person name="Berges H."/>
            <person name="Blanchet N."/>
            <person name="Boniface M.C."/>
            <person name="Brunel D."/>
            <person name="Catrice O."/>
            <person name="Chaidir N."/>
            <person name="Claudel C."/>
            <person name="Donnadieu C."/>
            <person name="Faraut T."/>
            <person name="Fievet G."/>
            <person name="Helmstetter N."/>
            <person name="King M."/>
            <person name="Knapp S.J."/>
            <person name="Lai Z."/>
            <person name="Le Paslier M.C."/>
            <person name="Lippi Y."/>
            <person name="Lorenzon L."/>
            <person name="Mandel J.R."/>
            <person name="Marage G."/>
            <person name="Marchand G."/>
            <person name="Marquand E."/>
            <person name="Bret-Mestries E."/>
            <person name="Morien E."/>
            <person name="Nambeesan S."/>
            <person name="Nguyen T."/>
            <person name="Pegot-Espagnet P."/>
            <person name="Pouilly N."/>
            <person name="Raftis F."/>
            <person name="Sallet E."/>
            <person name="Schiex T."/>
            <person name="Thomas J."/>
            <person name="Vandecasteele C."/>
            <person name="Vares D."/>
            <person name="Vear F."/>
            <person name="Vautrin S."/>
            <person name="Crespi M."/>
            <person name="Mangin B."/>
            <person name="Burke J.M."/>
            <person name="Salse J."/>
            <person name="Munos S."/>
            <person name="Vincourt P."/>
            <person name="Rieseberg L.H."/>
            <person name="Langlade N.B."/>
        </authorList>
    </citation>
    <scope>NUCLEOTIDE SEQUENCE</scope>
    <source>
        <tissue evidence="1">Leaves</tissue>
    </source>
</reference>
<keyword evidence="2" id="KW-1185">Reference proteome</keyword>
<evidence type="ECO:0000313" key="2">
    <source>
        <dbReference type="Proteomes" id="UP000215914"/>
    </source>
</evidence>
<dbReference type="Proteomes" id="UP000215914">
    <property type="component" value="Unassembled WGS sequence"/>
</dbReference>
<dbReference type="EMBL" id="MNCJ02000317">
    <property type="protein sequence ID" value="KAF5817652.1"/>
    <property type="molecule type" value="Genomic_DNA"/>
</dbReference>
<dbReference type="AlphaFoldDB" id="A0A9K3JMI8"/>
<accession>A0A9K3JMI8</accession>
<name>A0A9K3JMI8_HELAN</name>
<comment type="caution">
    <text evidence="1">The sequence shown here is derived from an EMBL/GenBank/DDBJ whole genome shotgun (WGS) entry which is preliminary data.</text>
</comment>
<gene>
    <name evidence="1" type="ORF">HanXRQr2_Chr02g0055601</name>
</gene>
<protein>
    <submittedName>
        <fullName evidence="1">Uncharacterized protein</fullName>
    </submittedName>
</protein>
<dbReference type="Gramene" id="mRNA:HanXRQr2_Chr02g0055601">
    <property type="protein sequence ID" value="CDS:HanXRQr2_Chr02g0055601.1"/>
    <property type="gene ID" value="HanXRQr2_Chr02g0055601"/>
</dbReference>